<sequence length="294" mass="32701">MSERRARSVSPTEMTNSRRSTLTEPVEEYTFCEEGVTSPIDTLFIPLAEVASPIFEQFNASAYGFLVAKILENPSNFLATAKLHMKDFLKFVEEGVPISIEGGKSLLCGVWLNPGFVHPLAATIGYNTDMIDSVMAYSNQESVADRIAHMEADPYFKPAMLLFLSILIGHCGDGGLLRVLDQIMGKSVFGRRLDMFAKMKAAAIERAGKKLEVERFSFVIEDISHVKDMEPLRQLLVERYGPREDIDVKAILKDSYHNYLSYDGKKAEINVSVINGRLSGALSMKTIPSNKAAY</sequence>
<protein>
    <submittedName>
        <fullName evidence="2">Uncharacterized protein</fullName>
    </submittedName>
</protein>
<organism evidence="2 3">
    <name type="scientific">Castilleja foliolosa</name>
    <dbReference type="NCBI Taxonomy" id="1961234"/>
    <lineage>
        <taxon>Eukaryota</taxon>
        <taxon>Viridiplantae</taxon>
        <taxon>Streptophyta</taxon>
        <taxon>Embryophyta</taxon>
        <taxon>Tracheophyta</taxon>
        <taxon>Spermatophyta</taxon>
        <taxon>Magnoliopsida</taxon>
        <taxon>eudicotyledons</taxon>
        <taxon>Gunneridae</taxon>
        <taxon>Pentapetalae</taxon>
        <taxon>asterids</taxon>
        <taxon>lamiids</taxon>
        <taxon>Lamiales</taxon>
        <taxon>Orobanchaceae</taxon>
        <taxon>Pedicularideae</taxon>
        <taxon>Castillejinae</taxon>
        <taxon>Castilleja</taxon>
    </lineage>
</organism>
<accession>A0ABD3BXP0</accession>
<dbReference type="AlphaFoldDB" id="A0ABD3BXP0"/>
<name>A0ABD3BXP0_9LAMI</name>
<evidence type="ECO:0000313" key="3">
    <source>
        <dbReference type="Proteomes" id="UP001632038"/>
    </source>
</evidence>
<reference evidence="3" key="1">
    <citation type="journal article" date="2024" name="IScience">
        <title>Strigolactones Initiate the Formation of Haustorium-like Structures in Castilleja.</title>
        <authorList>
            <person name="Buerger M."/>
            <person name="Peterson D."/>
            <person name="Chory J."/>
        </authorList>
    </citation>
    <scope>NUCLEOTIDE SEQUENCE [LARGE SCALE GENOMIC DNA]</scope>
</reference>
<proteinExistence type="predicted"/>
<feature type="region of interest" description="Disordered" evidence="1">
    <location>
        <begin position="1"/>
        <end position="22"/>
    </location>
</feature>
<dbReference type="Proteomes" id="UP001632038">
    <property type="component" value="Unassembled WGS sequence"/>
</dbReference>
<keyword evidence="3" id="KW-1185">Reference proteome</keyword>
<gene>
    <name evidence="2" type="ORF">CASFOL_033677</name>
</gene>
<evidence type="ECO:0000313" key="2">
    <source>
        <dbReference type="EMBL" id="KAL3622266.1"/>
    </source>
</evidence>
<feature type="compositionally biased region" description="Polar residues" evidence="1">
    <location>
        <begin position="9"/>
        <end position="22"/>
    </location>
</feature>
<dbReference type="EMBL" id="JAVIJP010000060">
    <property type="protein sequence ID" value="KAL3622266.1"/>
    <property type="molecule type" value="Genomic_DNA"/>
</dbReference>
<comment type="caution">
    <text evidence="2">The sequence shown here is derived from an EMBL/GenBank/DDBJ whole genome shotgun (WGS) entry which is preliminary data.</text>
</comment>
<evidence type="ECO:0000256" key="1">
    <source>
        <dbReference type="SAM" id="MobiDB-lite"/>
    </source>
</evidence>